<dbReference type="PANTHER" id="PTHR42907:SF1">
    <property type="entry name" value="FMN-LINKED OXIDOREDUCTASES SUPERFAMILY PROTEIN"/>
    <property type="match status" value="1"/>
</dbReference>
<dbReference type="PANTHER" id="PTHR42907">
    <property type="entry name" value="FMN-LINKED OXIDOREDUCTASES SUPERFAMILY PROTEIN"/>
    <property type="match status" value="1"/>
</dbReference>
<evidence type="ECO:0000313" key="13">
    <source>
        <dbReference type="EMBL" id="RKP09132.1"/>
    </source>
</evidence>
<protein>
    <submittedName>
        <fullName evidence="13">tRNA-dihydrouridine synthase</fullName>
    </submittedName>
</protein>
<sequence length="230" mass="25464">RYAFYTEMHHARKITRLAQEGGAARLHADLGAPCPRTVVQLGGAEPEWLANAYVALAEAGYAEVNLNLGCPSDSVQAGCFGAVLMKTPERVHDIIRAVDAKRLSVPFTVKCRVGVDELDSDAYLQQFLATITQATSLDHIVIHARKAHLKGLSPKENRTIPPLDYARVYMVKRAFPHLRITLNGGLHTTEEVRAQLLQADGVMVGRKFRDSPMFIQELDRGMLAERLHSV</sequence>
<keyword evidence="8" id="KW-0694">RNA-binding</keyword>
<evidence type="ECO:0000256" key="10">
    <source>
        <dbReference type="ARBA" id="ARBA00048342"/>
    </source>
</evidence>
<keyword evidence="5" id="KW-0507">mRNA processing</keyword>
<dbReference type="PROSITE" id="PS01136">
    <property type="entry name" value="UPF0034"/>
    <property type="match status" value="1"/>
</dbReference>
<gene>
    <name evidence="13" type="ORF">THASP1DRAFT_9740</name>
</gene>
<name>A0A4P9XT19_9FUNG</name>
<evidence type="ECO:0000256" key="11">
    <source>
        <dbReference type="ARBA" id="ARBA00049447"/>
    </source>
</evidence>
<dbReference type="InterPro" id="IPR035587">
    <property type="entry name" value="DUS-like_FMN-bd"/>
</dbReference>
<dbReference type="Gene3D" id="3.20.20.70">
    <property type="entry name" value="Aldolase class I"/>
    <property type="match status" value="1"/>
</dbReference>
<feature type="non-terminal residue" evidence="13">
    <location>
        <position position="230"/>
    </location>
</feature>
<comment type="cofactor">
    <cofactor evidence="1">
        <name>FMN</name>
        <dbReference type="ChEBI" id="CHEBI:58210"/>
    </cofactor>
</comment>
<keyword evidence="2" id="KW-0820">tRNA-binding</keyword>
<keyword evidence="6" id="KW-0819">tRNA processing</keyword>
<evidence type="ECO:0000259" key="12">
    <source>
        <dbReference type="Pfam" id="PF01207"/>
    </source>
</evidence>
<dbReference type="GO" id="GO:0000049">
    <property type="term" value="F:tRNA binding"/>
    <property type="evidence" value="ECO:0007669"/>
    <property type="project" value="UniProtKB-KW"/>
</dbReference>
<keyword evidence="3" id="KW-0285">Flavoprotein</keyword>
<feature type="non-terminal residue" evidence="13">
    <location>
        <position position="1"/>
    </location>
</feature>
<dbReference type="CDD" id="cd02801">
    <property type="entry name" value="DUS_like_FMN"/>
    <property type="match status" value="1"/>
</dbReference>
<evidence type="ECO:0000256" key="8">
    <source>
        <dbReference type="ARBA" id="ARBA00022884"/>
    </source>
</evidence>
<reference evidence="14" key="1">
    <citation type="journal article" date="2018" name="Nat. Microbiol.">
        <title>Leveraging single-cell genomics to expand the fungal tree of life.</title>
        <authorList>
            <person name="Ahrendt S.R."/>
            <person name="Quandt C.A."/>
            <person name="Ciobanu D."/>
            <person name="Clum A."/>
            <person name="Salamov A."/>
            <person name="Andreopoulos B."/>
            <person name="Cheng J.F."/>
            <person name="Woyke T."/>
            <person name="Pelin A."/>
            <person name="Henrissat B."/>
            <person name="Reynolds N.K."/>
            <person name="Benny G.L."/>
            <person name="Smith M.E."/>
            <person name="James T.Y."/>
            <person name="Grigoriev I.V."/>
        </authorList>
    </citation>
    <scope>NUCLEOTIDE SEQUENCE [LARGE SCALE GENOMIC DNA]</scope>
    <source>
        <strain evidence="14">RSA 1356</strain>
    </source>
</reference>
<evidence type="ECO:0000313" key="14">
    <source>
        <dbReference type="Proteomes" id="UP000271241"/>
    </source>
</evidence>
<dbReference type="AlphaFoldDB" id="A0A4P9XT19"/>
<evidence type="ECO:0000256" key="9">
    <source>
        <dbReference type="ARBA" id="ARBA00023002"/>
    </source>
</evidence>
<evidence type="ECO:0000256" key="6">
    <source>
        <dbReference type="ARBA" id="ARBA00022694"/>
    </source>
</evidence>
<dbReference type="Pfam" id="PF01207">
    <property type="entry name" value="Dus"/>
    <property type="match status" value="1"/>
</dbReference>
<evidence type="ECO:0000256" key="7">
    <source>
        <dbReference type="ARBA" id="ARBA00022857"/>
    </source>
</evidence>
<keyword evidence="7" id="KW-0521">NADP</keyword>
<dbReference type="SUPFAM" id="SSF51395">
    <property type="entry name" value="FMN-linked oxidoreductases"/>
    <property type="match status" value="1"/>
</dbReference>
<comment type="catalytic activity">
    <reaction evidence="10">
        <text>a 5,6-dihydrouridine in mRNA + NAD(+) = a uridine in mRNA + NADH + H(+)</text>
        <dbReference type="Rhea" id="RHEA:69851"/>
        <dbReference type="Rhea" id="RHEA-COMP:14658"/>
        <dbReference type="Rhea" id="RHEA-COMP:17789"/>
        <dbReference type="ChEBI" id="CHEBI:15378"/>
        <dbReference type="ChEBI" id="CHEBI:57540"/>
        <dbReference type="ChEBI" id="CHEBI:57945"/>
        <dbReference type="ChEBI" id="CHEBI:65315"/>
        <dbReference type="ChEBI" id="CHEBI:74443"/>
    </reaction>
    <physiologicalReaction direction="right-to-left" evidence="10">
        <dbReference type="Rhea" id="RHEA:69853"/>
    </physiologicalReaction>
</comment>
<evidence type="ECO:0000256" key="3">
    <source>
        <dbReference type="ARBA" id="ARBA00022630"/>
    </source>
</evidence>
<dbReference type="InterPro" id="IPR013785">
    <property type="entry name" value="Aldolase_TIM"/>
</dbReference>
<evidence type="ECO:0000256" key="5">
    <source>
        <dbReference type="ARBA" id="ARBA00022664"/>
    </source>
</evidence>
<accession>A0A4P9XT19</accession>
<dbReference type="Proteomes" id="UP000271241">
    <property type="component" value="Unassembled WGS sequence"/>
</dbReference>
<dbReference type="InterPro" id="IPR004653">
    <property type="entry name" value="DusA"/>
</dbReference>
<dbReference type="GO" id="GO:0017150">
    <property type="term" value="F:tRNA dihydrouridine synthase activity"/>
    <property type="evidence" value="ECO:0007669"/>
    <property type="project" value="InterPro"/>
</dbReference>
<dbReference type="EMBL" id="KZ992539">
    <property type="protein sequence ID" value="RKP09132.1"/>
    <property type="molecule type" value="Genomic_DNA"/>
</dbReference>
<dbReference type="OrthoDB" id="10262250at2759"/>
<keyword evidence="9" id="KW-0560">Oxidoreductase</keyword>
<dbReference type="STRING" id="78915.A0A4P9XT19"/>
<evidence type="ECO:0000256" key="2">
    <source>
        <dbReference type="ARBA" id="ARBA00022555"/>
    </source>
</evidence>
<organism evidence="13 14">
    <name type="scientific">Thamnocephalis sphaerospora</name>
    <dbReference type="NCBI Taxonomy" id="78915"/>
    <lineage>
        <taxon>Eukaryota</taxon>
        <taxon>Fungi</taxon>
        <taxon>Fungi incertae sedis</taxon>
        <taxon>Zoopagomycota</taxon>
        <taxon>Zoopagomycotina</taxon>
        <taxon>Zoopagomycetes</taxon>
        <taxon>Zoopagales</taxon>
        <taxon>Sigmoideomycetaceae</taxon>
        <taxon>Thamnocephalis</taxon>
    </lineage>
</organism>
<evidence type="ECO:0000256" key="4">
    <source>
        <dbReference type="ARBA" id="ARBA00022643"/>
    </source>
</evidence>
<keyword evidence="14" id="KW-1185">Reference proteome</keyword>
<dbReference type="InterPro" id="IPR018517">
    <property type="entry name" value="tRNA_hU_synthase_CS"/>
</dbReference>
<dbReference type="GO" id="GO:0050660">
    <property type="term" value="F:flavin adenine dinucleotide binding"/>
    <property type="evidence" value="ECO:0007669"/>
    <property type="project" value="InterPro"/>
</dbReference>
<dbReference type="GO" id="GO:0006397">
    <property type="term" value="P:mRNA processing"/>
    <property type="evidence" value="ECO:0007669"/>
    <property type="project" value="UniProtKB-KW"/>
</dbReference>
<keyword evidence="4" id="KW-0288">FMN</keyword>
<evidence type="ECO:0000256" key="1">
    <source>
        <dbReference type="ARBA" id="ARBA00001917"/>
    </source>
</evidence>
<comment type="catalytic activity">
    <reaction evidence="11">
        <text>a 5,6-dihydrouridine in mRNA + NADP(+) = a uridine in mRNA + NADPH + H(+)</text>
        <dbReference type="Rhea" id="RHEA:69855"/>
        <dbReference type="Rhea" id="RHEA-COMP:14658"/>
        <dbReference type="Rhea" id="RHEA-COMP:17789"/>
        <dbReference type="ChEBI" id="CHEBI:15378"/>
        <dbReference type="ChEBI" id="CHEBI:57783"/>
        <dbReference type="ChEBI" id="CHEBI:58349"/>
        <dbReference type="ChEBI" id="CHEBI:65315"/>
        <dbReference type="ChEBI" id="CHEBI:74443"/>
    </reaction>
    <physiologicalReaction direction="right-to-left" evidence="11">
        <dbReference type="Rhea" id="RHEA:69857"/>
    </physiologicalReaction>
</comment>
<feature type="domain" description="DUS-like FMN-binding" evidence="12">
    <location>
        <begin position="4"/>
        <end position="221"/>
    </location>
</feature>
<proteinExistence type="predicted"/>